<organism evidence="14 15">
    <name type="scientific">Actinacidiphila alni</name>
    <dbReference type="NCBI Taxonomy" id="380248"/>
    <lineage>
        <taxon>Bacteria</taxon>
        <taxon>Bacillati</taxon>
        <taxon>Actinomycetota</taxon>
        <taxon>Actinomycetes</taxon>
        <taxon>Kitasatosporales</taxon>
        <taxon>Streptomycetaceae</taxon>
        <taxon>Actinacidiphila</taxon>
    </lineage>
</organism>
<evidence type="ECO:0000256" key="2">
    <source>
        <dbReference type="ARBA" id="ARBA00004370"/>
    </source>
</evidence>
<evidence type="ECO:0000256" key="6">
    <source>
        <dbReference type="ARBA" id="ARBA00022692"/>
    </source>
</evidence>
<evidence type="ECO:0000259" key="13">
    <source>
        <dbReference type="PROSITE" id="PS50109"/>
    </source>
</evidence>
<feature type="region of interest" description="Disordered" evidence="11">
    <location>
        <begin position="52"/>
        <end position="89"/>
    </location>
</feature>
<dbReference type="Pfam" id="PF02518">
    <property type="entry name" value="HATPase_c"/>
    <property type="match status" value="1"/>
</dbReference>
<evidence type="ECO:0000313" key="15">
    <source>
        <dbReference type="Proteomes" id="UP000199323"/>
    </source>
</evidence>
<keyword evidence="5" id="KW-0808">Transferase</keyword>
<proteinExistence type="predicted"/>
<evidence type="ECO:0000256" key="3">
    <source>
        <dbReference type="ARBA" id="ARBA00012438"/>
    </source>
</evidence>
<comment type="subcellular location">
    <subcellularLocation>
        <location evidence="2">Membrane</location>
    </subcellularLocation>
</comment>
<comment type="catalytic activity">
    <reaction evidence="1">
        <text>ATP + protein L-histidine = ADP + protein N-phospho-L-histidine.</text>
        <dbReference type="EC" id="2.7.13.3"/>
    </reaction>
</comment>
<keyword evidence="8 12" id="KW-1133">Transmembrane helix</keyword>
<dbReference type="SMART" id="SM00387">
    <property type="entry name" value="HATPase_c"/>
    <property type="match status" value="1"/>
</dbReference>
<evidence type="ECO:0000256" key="5">
    <source>
        <dbReference type="ARBA" id="ARBA00022679"/>
    </source>
</evidence>
<dbReference type="InterPro" id="IPR003594">
    <property type="entry name" value="HATPase_dom"/>
</dbReference>
<evidence type="ECO:0000313" key="14">
    <source>
        <dbReference type="EMBL" id="SFF90100.1"/>
    </source>
</evidence>
<dbReference type="InterPro" id="IPR004358">
    <property type="entry name" value="Sig_transdc_His_kin-like_C"/>
</dbReference>
<accession>A0A1I2MGS3</accession>
<evidence type="ECO:0000256" key="4">
    <source>
        <dbReference type="ARBA" id="ARBA00022553"/>
    </source>
</evidence>
<evidence type="ECO:0000256" key="7">
    <source>
        <dbReference type="ARBA" id="ARBA00022777"/>
    </source>
</evidence>
<protein>
    <recommendedName>
        <fullName evidence="3">histidine kinase</fullName>
        <ecNumber evidence="3">2.7.13.3</ecNumber>
    </recommendedName>
</protein>
<reference evidence="14 15" key="1">
    <citation type="submission" date="2016-10" db="EMBL/GenBank/DDBJ databases">
        <authorList>
            <person name="de Groot N.N."/>
        </authorList>
    </citation>
    <scope>NUCLEOTIDE SEQUENCE [LARGE SCALE GENOMIC DNA]</scope>
    <source>
        <strain evidence="14 15">CGMCC 4.3510</strain>
    </source>
</reference>
<dbReference type="GO" id="GO:0016020">
    <property type="term" value="C:membrane"/>
    <property type="evidence" value="ECO:0007669"/>
    <property type="project" value="UniProtKB-SubCell"/>
</dbReference>
<dbReference type="InterPro" id="IPR005467">
    <property type="entry name" value="His_kinase_dom"/>
</dbReference>
<dbReference type="STRING" id="380248.SAMN05216251_13535"/>
<dbReference type="OrthoDB" id="9786919at2"/>
<gene>
    <name evidence="14" type="ORF">SAMN05216251_13535</name>
</gene>
<keyword evidence="4" id="KW-0597">Phosphoprotein</keyword>
<evidence type="ECO:0000256" key="10">
    <source>
        <dbReference type="ARBA" id="ARBA00023136"/>
    </source>
</evidence>
<keyword evidence="10 12" id="KW-0472">Membrane</keyword>
<keyword evidence="6 12" id="KW-0812">Transmembrane</keyword>
<dbReference type="AlphaFoldDB" id="A0A1I2MGS3"/>
<dbReference type="InterPro" id="IPR036890">
    <property type="entry name" value="HATPase_C_sf"/>
</dbReference>
<name>A0A1I2MGS3_9ACTN</name>
<dbReference type="GO" id="GO:0004673">
    <property type="term" value="F:protein histidine kinase activity"/>
    <property type="evidence" value="ECO:0007669"/>
    <property type="project" value="UniProtKB-EC"/>
</dbReference>
<evidence type="ECO:0000256" key="12">
    <source>
        <dbReference type="SAM" id="Phobius"/>
    </source>
</evidence>
<dbReference type="PRINTS" id="PR00344">
    <property type="entry name" value="BCTRLSENSOR"/>
</dbReference>
<evidence type="ECO:0000256" key="11">
    <source>
        <dbReference type="SAM" id="MobiDB-lite"/>
    </source>
</evidence>
<dbReference type="GO" id="GO:0000160">
    <property type="term" value="P:phosphorelay signal transduction system"/>
    <property type="evidence" value="ECO:0007669"/>
    <property type="project" value="UniProtKB-KW"/>
</dbReference>
<dbReference type="Gene3D" id="3.30.565.10">
    <property type="entry name" value="Histidine kinase-like ATPase, C-terminal domain"/>
    <property type="match status" value="1"/>
</dbReference>
<dbReference type="RefSeq" id="WP_093717724.1">
    <property type="nucleotide sequence ID" value="NZ_FONG01000035.1"/>
</dbReference>
<dbReference type="PANTHER" id="PTHR45436">
    <property type="entry name" value="SENSOR HISTIDINE KINASE YKOH"/>
    <property type="match status" value="1"/>
</dbReference>
<sequence>MTRPGRRRTLGIHGRLFAGFAGALAVVAALMVAIIHIGIRYVPAYELGPAAGPPTEPPGRTPSVPAPPFPPPSTTPRPTPYPSPSPTALTPLATTRAVLQVAAREPGGSELAELTPMLVETNERNIAVVQALLELARAEHVPFDSAPVDLGRIARHGAAERTTAATERGITVEADTETGCAVGGNAALLGRLVANLLDNAITYNHPGGRMEIAVHRDSPHGEGVIVLEVENTGPQVDAETTERLFEPFYRQRSRIASDRAGHGLGLAIVHSIALAHHGTADARANPDGGLTVRVELPPATA</sequence>
<keyword evidence="7 14" id="KW-0418">Kinase</keyword>
<evidence type="ECO:0000256" key="9">
    <source>
        <dbReference type="ARBA" id="ARBA00023012"/>
    </source>
</evidence>
<dbReference type="EMBL" id="FONG01000035">
    <property type="protein sequence ID" value="SFF90100.1"/>
    <property type="molecule type" value="Genomic_DNA"/>
</dbReference>
<feature type="transmembrane region" description="Helical" evidence="12">
    <location>
        <begin position="16"/>
        <end position="39"/>
    </location>
</feature>
<keyword evidence="9" id="KW-0902">Two-component regulatory system</keyword>
<evidence type="ECO:0000256" key="8">
    <source>
        <dbReference type="ARBA" id="ARBA00022989"/>
    </source>
</evidence>
<feature type="domain" description="Histidine kinase" evidence="13">
    <location>
        <begin position="83"/>
        <end position="300"/>
    </location>
</feature>
<dbReference type="PANTHER" id="PTHR45436:SF5">
    <property type="entry name" value="SENSOR HISTIDINE KINASE TRCS"/>
    <property type="match status" value="1"/>
</dbReference>
<feature type="compositionally biased region" description="Pro residues" evidence="11">
    <location>
        <begin position="52"/>
        <end position="85"/>
    </location>
</feature>
<keyword evidence="15" id="KW-1185">Reference proteome</keyword>
<dbReference type="SUPFAM" id="SSF55874">
    <property type="entry name" value="ATPase domain of HSP90 chaperone/DNA topoisomerase II/histidine kinase"/>
    <property type="match status" value="1"/>
</dbReference>
<dbReference type="Proteomes" id="UP000199323">
    <property type="component" value="Unassembled WGS sequence"/>
</dbReference>
<evidence type="ECO:0000256" key="1">
    <source>
        <dbReference type="ARBA" id="ARBA00000085"/>
    </source>
</evidence>
<dbReference type="EC" id="2.7.13.3" evidence="3"/>
<dbReference type="InterPro" id="IPR050428">
    <property type="entry name" value="TCS_sensor_his_kinase"/>
</dbReference>
<dbReference type="PROSITE" id="PS50109">
    <property type="entry name" value="HIS_KIN"/>
    <property type="match status" value="1"/>
</dbReference>